<protein>
    <recommendedName>
        <fullName evidence="1">tRNA:m(4)X modification enzyme TRM13</fullName>
        <ecNumber evidence="1">2.1.1.225</ecNumber>
    </recommendedName>
</protein>
<feature type="domain" description="Methyltransferase TRM13" evidence="2">
    <location>
        <begin position="13"/>
        <end position="62"/>
    </location>
</feature>
<evidence type="ECO:0000313" key="4">
    <source>
        <dbReference type="Proteomes" id="UP001469553"/>
    </source>
</evidence>
<evidence type="ECO:0000256" key="1">
    <source>
        <dbReference type="RuleBase" id="RU367103"/>
    </source>
</evidence>
<keyword evidence="1" id="KW-0819">tRNA processing</keyword>
<comment type="function">
    <text evidence="1">tRNA methylase which 2'-O-methylates cytidine(4) in tRNA(Pro) and tRNA(Gly)(GCC), and adenosine(4) in tRNA(His).</text>
</comment>
<dbReference type="InterPro" id="IPR007871">
    <property type="entry name" value="Methyltransferase_TRM13"/>
</dbReference>
<accession>A0ABV0XDA5</accession>
<keyword evidence="1" id="KW-0479">Metal-binding</keyword>
<comment type="similarity">
    <text evidence="1">Belongs to the methyltransferase TRM13 family.</text>
</comment>
<name>A0ABV0XDA5_9TELE</name>
<comment type="caution">
    <text evidence="3">The sequence shown here is derived from an EMBL/GenBank/DDBJ whole genome shotgun (WGS) entry which is preliminary data.</text>
</comment>
<keyword evidence="1" id="KW-0489">Methyltransferase</keyword>
<dbReference type="Pfam" id="PF05206">
    <property type="entry name" value="TRM13"/>
    <property type="match status" value="1"/>
</dbReference>
<keyword evidence="1" id="KW-0949">S-adenosyl-L-methionine</keyword>
<keyword evidence="1" id="KW-0863">Zinc-finger</keyword>
<evidence type="ECO:0000259" key="2">
    <source>
        <dbReference type="Pfam" id="PF05206"/>
    </source>
</evidence>
<keyword evidence="1" id="KW-0862">Zinc</keyword>
<dbReference type="Proteomes" id="UP001469553">
    <property type="component" value="Unassembled WGS sequence"/>
</dbReference>
<dbReference type="InterPro" id="IPR039044">
    <property type="entry name" value="Trm13"/>
</dbReference>
<keyword evidence="1" id="KW-0808">Transferase</keyword>
<comment type="catalytic activity">
    <reaction evidence="1">
        <text>adenosine(4) in tRNA(His) + S-adenosyl-L-methionine = 2'-O-methyladenosine(4) in tRNA(His) + S-adenosyl-L-homocysteine + H(+)</text>
        <dbReference type="Rhea" id="RHEA:43196"/>
        <dbReference type="Rhea" id="RHEA-COMP:10401"/>
        <dbReference type="Rhea" id="RHEA-COMP:10402"/>
        <dbReference type="ChEBI" id="CHEBI:15378"/>
        <dbReference type="ChEBI" id="CHEBI:57856"/>
        <dbReference type="ChEBI" id="CHEBI:59789"/>
        <dbReference type="ChEBI" id="CHEBI:74411"/>
        <dbReference type="ChEBI" id="CHEBI:74477"/>
        <dbReference type="EC" id="2.1.1.225"/>
    </reaction>
</comment>
<dbReference type="EMBL" id="JAHRIP010000537">
    <property type="protein sequence ID" value="MEQ2279448.1"/>
    <property type="molecule type" value="Genomic_DNA"/>
</dbReference>
<comment type="catalytic activity">
    <reaction evidence="1">
        <text>cytidine(4) in tRNA(Gly)(GCC) + S-adenosyl-L-methionine = 2'-O-methylcytidine(4) in tRNA(Gly)(GCC) + S-adenosyl-L-homocysteine + H(+)</text>
        <dbReference type="Rhea" id="RHEA:43192"/>
        <dbReference type="Rhea" id="RHEA-COMP:10399"/>
        <dbReference type="Rhea" id="RHEA-COMP:10400"/>
        <dbReference type="ChEBI" id="CHEBI:15378"/>
        <dbReference type="ChEBI" id="CHEBI:57856"/>
        <dbReference type="ChEBI" id="CHEBI:59789"/>
        <dbReference type="ChEBI" id="CHEBI:74495"/>
        <dbReference type="ChEBI" id="CHEBI:82748"/>
        <dbReference type="EC" id="2.1.1.225"/>
    </reaction>
</comment>
<sequence length="66" mass="7472">MVGWGLHVIRFWTAAERERVGRLCKLLIDCGRCDFLKTKGFSSRLTRYVETAVTLENVLLTAVPSS</sequence>
<organism evidence="3 4">
    <name type="scientific">Ameca splendens</name>
    <dbReference type="NCBI Taxonomy" id="208324"/>
    <lineage>
        <taxon>Eukaryota</taxon>
        <taxon>Metazoa</taxon>
        <taxon>Chordata</taxon>
        <taxon>Craniata</taxon>
        <taxon>Vertebrata</taxon>
        <taxon>Euteleostomi</taxon>
        <taxon>Actinopterygii</taxon>
        <taxon>Neopterygii</taxon>
        <taxon>Teleostei</taxon>
        <taxon>Neoteleostei</taxon>
        <taxon>Acanthomorphata</taxon>
        <taxon>Ovalentaria</taxon>
        <taxon>Atherinomorphae</taxon>
        <taxon>Cyprinodontiformes</taxon>
        <taxon>Goodeidae</taxon>
        <taxon>Ameca</taxon>
    </lineage>
</organism>
<proteinExistence type="inferred from homology"/>
<dbReference type="PANTHER" id="PTHR12998">
    <property type="entry name" value="TRNA:M(4)X MODIFICATION ENZYME TRM13 HOMOLOG"/>
    <property type="match status" value="1"/>
</dbReference>
<keyword evidence="4" id="KW-1185">Reference proteome</keyword>
<comment type="catalytic activity">
    <reaction evidence="1">
        <text>cytidine(4) in tRNA(Pro) + S-adenosyl-L-methionine = 2'-O-methylcytidine(4) in tRNA(Pro) + S-adenosyl-L-homocysteine + H(+)</text>
        <dbReference type="Rhea" id="RHEA:32767"/>
        <dbReference type="Rhea" id="RHEA-COMP:10397"/>
        <dbReference type="Rhea" id="RHEA-COMP:10398"/>
        <dbReference type="ChEBI" id="CHEBI:15378"/>
        <dbReference type="ChEBI" id="CHEBI:57856"/>
        <dbReference type="ChEBI" id="CHEBI:59789"/>
        <dbReference type="ChEBI" id="CHEBI:74495"/>
        <dbReference type="ChEBI" id="CHEBI:82748"/>
        <dbReference type="EC" id="2.1.1.225"/>
    </reaction>
</comment>
<dbReference type="PANTHER" id="PTHR12998:SF0">
    <property type="entry name" value="TRNA:M(4)X MODIFICATION ENZYME TRM13 HOMOLOG"/>
    <property type="match status" value="1"/>
</dbReference>
<dbReference type="EC" id="2.1.1.225" evidence="1"/>
<evidence type="ECO:0000313" key="3">
    <source>
        <dbReference type="EMBL" id="MEQ2279448.1"/>
    </source>
</evidence>
<reference evidence="3 4" key="1">
    <citation type="submission" date="2021-06" db="EMBL/GenBank/DDBJ databases">
        <authorList>
            <person name="Palmer J.M."/>
        </authorList>
    </citation>
    <scope>NUCLEOTIDE SEQUENCE [LARGE SCALE GENOMIC DNA]</scope>
    <source>
        <strain evidence="3 4">AS_MEX2019</strain>
        <tissue evidence="3">Muscle</tissue>
    </source>
</reference>
<gene>
    <name evidence="3" type="ORF">AMECASPLE_009561</name>
</gene>